<reference evidence="1 2" key="1">
    <citation type="journal article" date="2007" name="Genome Res.">
        <title>Genome characteristics of facultatively symbiotic Frankia sp. strains reflect host range and host plant biogeography.</title>
        <authorList>
            <person name="Normand P."/>
            <person name="Lapierre P."/>
            <person name="Tisa L.S."/>
            <person name="Gogarten J.P."/>
            <person name="Alloisio N."/>
            <person name="Bagnarol E."/>
            <person name="Bassi C.A."/>
            <person name="Berry A.M."/>
            <person name="Bickhart D.M."/>
            <person name="Choisne N."/>
            <person name="Couloux A."/>
            <person name="Cournoyer B."/>
            <person name="Cruveiller S."/>
            <person name="Daubin V."/>
            <person name="Demange N."/>
            <person name="Francino M.P."/>
            <person name="Goltsman E."/>
            <person name="Huang Y."/>
            <person name="Kopp O.R."/>
            <person name="Labarre L."/>
            <person name="Lapidus A."/>
            <person name="Lavire C."/>
            <person name="Marechal J."/>
            <person name="Martinez M."/>
            <person name="Mastronunzio J.E."/>
            <person name="Mullin B.C."/>
            <person name="Niemann J."/>
            <person name="Pujic P."/>
            <person name="Rawnsley T."/>
            <person name="Rouy Z."/>
            <person name="Schenowitz C."/>
            <person name="Sellstedt A."/>
            <person name="Tavares F."/>
            <person name="Tomkins J.P."/>
            <person name="Vallenet D."/>
            <person name="Valverde C."/>
            <person name="Wall L.G."/>
            <person name="Wang Y."/>
            <person name="Medigue C."/>
            <person name="Benson D.R."/>
        </authorList>
    </citation>
    <scope>NUCLEOTIDE SEQUENCE [LARGE SCALE GENOMIC DNA]</scope>
    <source>
        <strain evidence="2">DSM 45818 / CECT 9043 / CcI3</strain>
    </source>
</reference>
<proteinExistence type="predicted"/>
<dbReference type="KEGG" id="fra:Francci3_3615"/>
<dbReference type="AlphaFoldDB" id="Q2J6X5"/>
<dbReference type="STRING" id="106370.Francci3_3615"/>
<evidence type="ECO:0000313" key="2">
    <source>
        <dbReference type="Proteomes" id="UP000001937"/>
    </source>
</evidence>
<dbReference type="Proteomes" id="UP000001937">
    <property type="component" value="Chromosome"/>
</dbReference>
<dbReference type="RefSeq" id="WP_011437991.1">
    <property type="nucleotide sequence ID" value="NC_007777.1"/>
</dbReference>
<name>Q2J6X5_FRACC</name>
<evidence type="ECO:0000313" key="1">
    <source>
        <dbReference type="EMBL" id="ABD12967.1"/>
    </source>
</evidence>
<dbReference type="HOGENOM" id="CLU_2507877_0_0_11"/>
<sequence>MRRILRGTRQIGVYGQSEDAADAARCEVSSRPGVDTRHAIHPEGTIIVDSRHKVENASIGGAFLVPIVGVAITPPARPDVSWGTR</sequence>
<organism evidence="1 2">
    <name type="scientific">Frankia casuarinae (strain DSM 45818 / CECT 9043 / HFP020203 / CcI3)</name>
    <dbReference type="NCBI Taxonomy" id="106370"/>
    <lineage>
        <taxon>Bacteria</taxon>
        <taxon>Bacillati</taxon>
        <taxon>Actinomycetota</taxon>
        <taxon>Actinomycetes</taxon>
        <taxon>Frankiales</taxon>
        <taxon>Frankiaceae</taxon>
        <taxon>Frankia</taxon>
    </lineage>
</organism>
<dbReference type="EMBL" id="CP000249">
    <property type="protein sequence ID" value="ABD12967.1"/>
    <property type="molecule type" value="Genomic_DNA"/>
</dbReference>
<gene>
    <name evidence="1" type="ordered locus">Francci3_3615</name>
</gene>
<keyword evidence="2" id="KW-1185">Reference proteome</keyword>
<accession>Q2J6X5</accession>
<protein>
    <submittedName>
        <fullName evidence="1">Uncharacterized protein</fullName>
    </submittedName>
</protein>